<feature type="binding site" evidence="8">
    <location>
        <begin position="53"/>
        <end position="60"/>
    </location>
    <ligand>
        <name>GTP</name>
        <dbReference type="ChEBI" id="CHEBI:37565"/>
    </ligand>
</feature>
<dbReference type="EMBL" id="ML014330">
    <property type="protein sequence ID" value="RKO99020.1"/>
    <property type="molecule type" value="Genomic_DNA"/>
</dbReference>
<feature type="compositionally biased region" description="Basic and acidic residues" evidence="9">
    <location>
        <begin position="763"/>
        <end position="777"/>
    </location>
</feature>
<keyword evidence="1 8" id="KW-0812">Transmembrane</keyword>
<evidence type="ECO:0000256" key="8">
    <source>
        <dbReference type="HAMAP-Rule" id="MF_03109"/>
    </source>
</evidence>
<comment type="similarity">
    <text evidence="8">Belongs to the TRAFAC class dynamin-like GTPase superfamily. GB1/RHD3 GTPase family. RHD3 subfamily.</text>
</comment>
<protein>
    <recommendedName>
        <fullName evidence="11">GB1/RHD3-type G domain-containing protein</fullName>
    </recommendedName>
</protein>
<reference evidence="13" key="1">
    <citation type="journal article" date="2018" name="Nat. Microbiol.">
        <title>Leveraging single-cell genomics to expand the fungal tree of life.</title>
        <authorList>
            <person name="Ahrendt S.R."/>
            <person name="Quandt C.A."/>
            <person name="Ciobanu D."/>
            <person name="Clum A."/>
            <person name="Salamov A."/>
            <person name="Andreopoulos B."/>
            <person name="Cheng J.F."/>
            <person name="Woyke T."/>
            <person name="Pelin A."/>
            <person name="Henrissat B."/>
            <person name="Reynolds N.K."/>
            <person name="Benny G.L."/>
            <person name="Smith M.E."/>
            <person name="James T.Y."/>
            <person name="Grigoriev I.V."/>
        </authorList>
    </citation>
    <scope>NUCLEOTIDE SEQUENCE [LARGE SCALE GENOMIC DNA]</scope>
    <source>
        <strain evidence="13">ATCC 52028</strain>
    </source>
</reference>
<dbReference type="GO" id="GO:0016320">
    <property type="term" value="P:endoplasmic reticulum membrane fusion"/>
    <property type="evidence" value="ECO:0007669"/>
    <property type="project" value="TreeGrafter"/>
</dbReference>
<dbReference type="InterPro" id="IPR027417">
    <property type="entry name" value="P-loop_NTPase"/>
</dbReference>
<dbReference type="STRING" id="1555241.A0A4P9X2P1"/>
<evidence type="ECO:0000256" key="1">
    <source>
        <dbReference type="ARBA" id="ARBA00022692"/>
    </source>
</evidence>
<keyword evidence="13" id="KW-1185">Reference proteome</keyword>
<dbReference type="PANTHER" id="PTHR45923">
    <property type="entry name" value="PROTEIN SEY1"/>
    <property type="match status" value="1"/>
</dbReference>
<dbReference type="AlphaFoldDB" id="A0A4P9X2P1"/>
<evidence type="ECO:0000256" key="6">
    <source>
        <dbReference type="ARBA" id="ARBA00023134"/>
    </source>
</evidence>
<evidence type="ECO:0000313" key="12">
    <source>
        <dbReference type="EMBL" id="RKO99020.1"/>
    </source>
</evidence>
<feature type="topological domain" description="Cytoplasmic" evidence="8">
    <location>
        <begin position="720"/>
        <end position="905"/>
    </location>
</feature>
<proteinExistence type="inferred from homology"/>
<feature type="transmembrane region" description="Helical" evidence="10">
    <location>
        <begin position="675"/>
        <end position="692"/>
    </location>
</feature>
<evidence type="ECO:0000256" key="7">
    <source>
        <dbReference type="ARBA" id="ARBA00023136"/>
    </source>
</evidence>
<feature type="domain" description="GB1/RHD3-type G" evidence="11">
    <location>
        <begin position="43"/>
        <end position="260"/>
    </location>
</feature>
<evidence type="ECO:0000256" key="9">
    <source>
        <dbReference type="SAM" id="MobiDB-lite"/>
    </source>
</evidence>
<evidence type="ECO:0000259" key="11">
    <source>
        <dbReference type="PROSITE" id="PS51715"/>
    </source>
</evidence>
<feature type="compositionally biased region" description="Basic and acidic residues" evidence="9">
    <location>
        <begin position="849"/>
        <end position="863"/>
    </location>
</feature>
<feature type="topological domain" description="Lumenal" evidence="8">
    <location>
        <begin position="696"/>
        <end position="698"/>
    </location>
</feature>
<evidence type="ECO:0000256" key="2">
    <source>
        <dbReference type="ARBA" id="ARBA00022741"/>
    </source>
</evidence>
<dbReference type="CDD" id="cd01851">
    <property type="entry name" value="GBP"/>
    <property type="match status" value="1"/>
</dbReference>
<dbReference type="Pfam" id="PF05879">
    <property type="entry name" value="RHD3_GTPase"/>
    <property type="match status" value="1"/>
</dbReference>
<evidence type="ECO:0000256" key="5">
    <source>
        <dbReference type="ARBA" id="ARBA00022989"/>
    </source>
</evidence>
<evidence type="ECO:0000256" key="3">
    <source>
        <dbReference type="ARBA" id="ARBA00022801"/>
    </source>
</evidence>
<feature type="region of interest" description="Disordered" evidence="9">
    <location>
        <begin position="763"/>
        <end position="905"/>
    </location>
</feature>
<dbReference type="GO" id="GO:0003924">
    <property type="term" value="F:GTPase activity"/>
    <property type="evidence" value="ECO:0007669"/>
    <property type="project" value="UniProtKB-UniRule"/>
</dbReference>
<dbReference type="InterPro" id="IPR046758">
    <property type="entry name" value="Sey1/RHD3-like_3HB"/>
</dbReference>
<accession>A0A4P9X2P1</accession>
<dbReference type="InterPro" id="IPR008803">
    <property type="entry name" value="RHD3/Sey1"/>
</dbReference>
<dbReference type="Pfam" id="PF20428">
    <property type="entry name" value="Sey1_3HB"/>
    <property type="match status" value="1"/>
</dbReference>
<keyword evidence="4 8" id="KW-0256">Endoplasmic reticulum</keyword>
<feature type="topological domain" description="Cytoplasmic" evidence="8">
    <location>
        <begin position="1"/>
        <end position="674"/>
    </location>
</feature>
<gene>
    <name evidence="8" type="primary">SEY1</name>
    <name evidence="12" type="ORF">CXG81DRAFT_15143</name>
</gene>
<sequence length="905" mass="99011">MASPDHAAPPVPKGRLQVINEAKEFSSEIASYMRNIWHVSDKGFSYNVVAVFGSQSTGKSTLLNRVFGTQFSTMDEQIRQQTTKGIWMSRAEGERDLLVLDVEGTDGREKGEDKDFERKSALFSLAIAEVLIINMWENMVGLYSGANLGLLRTVFEVNLQLFQAPGSPKTNLLFVLRDFTGVTPLENLAATLRKDLENIWEGLSKPAGKESATMDDFFELQFFGIPHKVFAAEPFNQGCAQLRTWFMDPEHASYVFRPQFHKHIPADGFPAYAEAIWDKVLTNKDLDLPSQQELLAQFRCDEIAREALAGFTATVGPLHAPLESGQLVATLGETMQTALHTALTAFDKDASRYHKPVYTRRRADFRDQMVDQLHSLFTQYVRNLHQRTVQAFAAALLHAAKPPTVAHLFADALTKARAEAVDGWDQAVAAAMVDDVAWTTTEFRAQLETELNSITATRRRKVIDHLVSQLVKTQSEAMDQQVLAALDAATSQSWSLIAKAFHHASGVLSQQFTSQSACLALTADEQHAAAQQLMATLWVHLVTQLKWETSEVPVGDRLRSRFREAFCYEGASRTPRIWKPSDDMETVFAQAKQRAEAWIVRFRAMDFAAGALPATLQDAVATSEIGADLDPDMGVGHLVLIDSAREKRYLELLSLEADAMYLNAKRSMLPTTREIPNWLWLVLLALGWNELWSVLSNPMYFLLLGIAGAVTYGIYAAGLTGPTFRVVKAATSEISTQITSGLKERGVHVDDVRKRLAQAIHKPDDIELHTMRSDKPHRAPAMTAAAKSSSSSRTASSSSASTTSSSSGFKSGVSHIHVQQGTATAAAPGKAKTSPLPTPRPLSSGMSLDELRAASARRKEAAAKAKAAAAAAGGEAAPASGITQRKHAATVSRAEGLSGTRPLNP</sequence>
<dbReference type="InterPro" id="IPR030386">
    <property type="entry name" value="G_GB1_RHD3_dom"/>
</dbReference>
<feature type="compositionally biased region" description="Low complexity" evidence="9">
    <location>
        <begin position="783"/>
        <end position="807"/>
    </location>
</feature>
<dbReference type="HAMAP" id="MF_03109">
    <property type="entry name" value="Sey1"/>
    <property type="match status" value="1"/>
</dbReference>
<feature type="compositionally biased region" description="Low complexity" evidence="9">
    <location>
        <begin position="864"/>
        <end position="881"/>
    </location>
</feature>
<keyword evidence="7 8" id="KW-0472">Membrane</keyword>
<dbReference type="OrthoDB" id="1597724at2759"/>
<dbReference type="PANTHER" id="PTHR45923:SF2">
    <property type="entry name" value="PROTEIN SEY1"/>
    <property type="match status" value="1"/>
</dbReference>
<evidence type="ECO:0000256" key="10">
    <source>
        <dbReference type="SAM" id="Phobius"/>
    </source>
</evidence>
<comment type="subcellular location">
    <subcellularLocation>
        <location evidence="8">Endoplasmic reticulum membrane</location>
        <topology evidence="8">Multi-pass membrane protein</topology>
    </subcellularLocation>
    <text evidence="8">Enriched in the cortical ER. Concentrated in punctae along the ER tubules.</text>
</comment>
<keyword evidence="3 8" id="KW-0378">Hydrolase</keyword>
<dbReference type="PROSITE" id="PS51715">
    <property type="entry name" value="G_GB1_RHD3"/>
    <property type="match status" value="1"/>
</dbReference>
<feature type="compositionally biased region" description="Low complexity" evidence="9">
    <location>
        <begin position="821"/>
        <end position="835"/>
    </location>
</feature>
<keyword evidence="5 8" id="KW-1133">Transmembrane helix</keyword>
<feature type="transmembrane region" description="Helical" evidence="10">
    <location>
        <begin position="699"/>
        <end position="718"/>
    </location>
</feature>
<dbReference type="Proteomes" id="UP000274922">
    <property type="component" value="Unassembled WGS sequence"/>
</dbReference>
<name>A0A4P9X2P1_9FUNG</name>
<evidence type="ECO:0000313" key="13">
    <source>
        <dbReference type="Proteomes" id="UP000274922"/>
    </source>
</evidence>
<organism evidence="12 13">
    <name type="scientific">Caulochytrium protostelioides</name>
    <dbReference type="NCBI Taxonomy" id="1555241"/>
    <lineage>
        <taxon>Eukaryota</taxon>
        <taxon>Fungi</taxon>
        <taxon>Fungi incertae sedis</taxon>
        <taxon>Chytridiomycota</taxon>
        <taxon>Chytridiomycota incertae sedis</taxon>
        <taxon>Chytridiomycetes</taxon>
        <taxon>Caulochytriales</taxon>
        <taxon>Caulochytriaceae</taxon>
        <taxon>Caulochytrium</taxon>
    </lineage>
</organism>
<dbReference type="GO" id="GO:0005789">
    <property type="term" value="C:endoplasmic reticulum membrane"/>
    <property type="evidence" value="ECO:0007669"/>
    <property type="project" value="UniProtKB-SubCell"/>
</dbReference>
<keyword evidence="2 8" id="KW-0547">Nucleotide-binding</keyword>
<evidence type="ECO:0000256" key="4">
    <source>
        <dbReference type="ARBA" id="ARBA00022824"/>
    </source>
</evidence>
<dbReference type="SUPFAM" id="SSF52540">
    <property type="entry name" value="P-loop containing nucleoside triphosphate hydrolases"/>
    <property type="match status" value="1"/>
</dbReference>
<dbReference type="GO" id="GO:0005525">
    <property type="term" value="F:GTP binding"/>
    <property type="evidence" value="ECO:0007669"/>
    <property type="project" value="UniProtKB-UniRule"/>
</dbReference>
<dbReference type="FunFam" id="3.40.50.300:FF:000727">
    <property type="entry name" value="Protein SEY1 homolog"/>
    <property type="match status" value="1"/>
</dbReference>
<dbReference type="Gene3D" id="3.40.50.300">
    <property type="entry name" value="P-loop containing nucleotide triphosphate hydrolases"/>
    <property type="match status" value="1"/>
</dbReference>
<keyword evidence="6 8" id="KW-0342">GTP-binding</keyword>